<protein>
    <recommendedName>
        <fullName evidence="5">PEGA domain-containing protein</fullName>
    </recommendedName>
</protein>
<dbReference type="EMBL" id="CP012333">
    <property type="protein sequence ID" value="AKV02014.1"/>
    <property type="molecule type" value="Genomic_DNA"/>
</dbReference>
<evidence type="ECO:0000256" key="2">
    <source>
        <dbReference type="SAM" id="SignalP"/>
    </source>
</evidence>
<gene>
    <name evidence="3" type="ORF">AKJ09_08677</name>
</gene>
<feature type="signal peptide" evidence="2">
    <location>
        <begin position="1"/>
        <end position="28"/>
    </location>
</feature>
<reference evidence="3 4" key="1">
    <citation type="submission" date="2015-08" db="EMBL/GenBank/DDBJ databases">
        <authorList>
            <person name="Babu N.S."/>
            <person name="Beckwith C.J."/>
            <person name="Beseler K.G."/>
            <person name="Brison A."/>
            <person name="Carone J.V."/>
            <person name="Caskin T.P."/>
            <person name="Diamond M."/>
            <person name="Durham M.E."/>
            <person name="Foxe J.M."/>
            <person name="Go M."/>
            <person name="Henderson B.A."/>
            <person name="Jones I.B."/>
            <person name="McGettigan J.A."/>
            <person name="Micheletti S.J."/>
            <person name="Nasrallah M.E."/>
            <person name="Ortiz D."/>
            <person name="Piller C.R."/>
            <person name="Privatt S.R."/>
            <person name="Schneider S.L."/>
            <person name="Sharp S."/>
            <person name="Smith T.C."/>
            <person name="Stanton J.D."/>
            <person name="Ullery H.E."/>
            <person name="Wilson R.J."/>
            <person name="Serrano M.G."/>
            <person name="Buck G."/>
            <person name="Lee V."/>
            <person name="Wang Y."/>
            <person name="Carvalho R."/>
            <person name="Voegtly L."/>
            <person name="Shi R."/>
            <person name="Duckworth R."/>
            <person name="Johnson A."/>
            <person name="Loviza R."/>
            <person name="Walstead R."/>
            <person name="Shah Z."/>
            <person name="Kiflezghi M."/>
            <person name="Wade K."/>
            <person name="Ball S.L."/>
            <person name="Bradley K.W."/>
            <person name="Asai D.J."/>
            <person name="Bowman C.A."/>
            <person name="Russell D.A."/>
            <person name="Pope W.H."/>
            <person name="Jacobs-Sera D."/>
            <person name="Hendrix R.W."/>
            <person name="Hatfull G.F."/>
        </authorList>
    </citation>
    <scope>NUCLEOTIDE SEQUENCE [LARGE SCALE GENOMIC DNA]</scope>
    <source>
        <strain evidence="3 4">DSM 27648</strain>
    </source>
</reference>
<name>A0A0K1Q8F8_9BACT</name>
<feature type="transmembrane region" description="Helical" evidence="1">
    <location>
        <begin position="246"/>
        <end position="268"/>
    </location>
</feature>
<sequence>MSEVAKKMKLGSRGALRSRLLMVLSAFAQVTALAVPSNARAAEPDKAVCAEAYRSSQTQRKSGNLRRAREALITCASDRCPSVMQPDCMRWLTEVEAAMPSLTFAATGETGKDVTEVHVSIDGETLTHELDGKAIPVDPGSHTLRFERANAEPIEQPIIVHEGEKARVVSVSWLQKSPVALFREETVKRESSGPPTLTWVFGGVGLAGVATFAILGLTGLNRRSNLEKECFGSCDQSQVDSVKHQFLAADIALGAGALSLGVATVLWLTHRAHKSKEGTSLEALKHFKTPPMTVLVAPKPGGGVAGLTGRF</sequence>
<dbReference type="Proteomes" id="UP000064967">
    <property type="component" value="Chromosome"/>
</dbReference>
<organism evidence="3 4">
    <name type="scientific">Labilithrix luteola</name>
    <dbReference type="NCBI Taxonomy" id="1391654"/>
    <lineage>
        <taxon>Bacteria</taxon>
        <taxon>Pseudomonadati</taxon>
        <taxon>Myxococcota</taxon>
        <taxon>Polyangia</taxon>
        <taxon>Polyangiales</taxon>
        <taxon>Labilitrichaceae</taxon>
        <taxon>Labilithrix</taxon>
    </lineage>
</organism>
<feature type="transmembrane region" description="Helical" evidence="1">
    <location>
        <begin position="197"/>
        <end position="218"/>
    </location>
</feature>
<evidence type="ECO:0000313" key="3">
    <source>
        <dbReference type="EMBL" id="AKV02014.1"/>
    </source>
</evidence>
<feature type="chain" id="PRO_5005466784" description="PEGA domain-containing protein" evidence="2">
    <location>
        <begin position="29"/>
        <end position="311"/>
    </location>
</feature>
<proteinExistence type="predicted"/>
<evidence type="ECO:0000313" key="4">
    <source>
        <dbReference type="Proteomes" id="UP000064967"/>
    </source>
</evidence>
<keyword evidence="1" id="KW-0812">Transmembrane</keyword>
<evidence type="ECO:0008006" key="5">
    <source>
        <dbReference type="Google" id="ProtNLM"/>
    </source>
</evidence>
<evidence type="ECO:0000256" key="1">
    <source>
        <dbReference type="SAM" id="Phobius"/>
    </source>
</evidence>
<keyword evidence="1" id="KW-0472">Membrane</keyword>
<keyword evidence="1" id="KW-1133">Transmembrane helix</keyword>
<keyword evidence="4" id="KW-1185">Reference proteome</keyword>
<dbReference type="AlphaFoldDB" id="A0A0K1Q8F8"/>
<dbReference type="STRING" id="1391654.AKJ09_08677"/>
<keyword evidence="2" id="KW-0732">Signal</keyword>
<accession>A0A0K1Q8F8</accession>
<dbReference type="KEGG" id="llu:AKJ09_08677"/>